<keyword evidence="3" id="KW-1185">Reference proteome</keyword>
<protein>
    <submittedName>
        <fullName evidence="4">Uncharacterized protein LOC108626954 isoform X1</fullName>
    </submittedName>
</protein>
<feature type="signal peptide" evidence="2">
    <location>
        <begin position="1"/>
        <end position="24"/>
    </location>
</feature>
<dbReference type="GO" id="GO:0007165">
    <property type="term" value="P:signal transduction"/>
    <property type="evidence" value="ECO:0007669"/>
    <property type="project" value="TreeGrafter"/>
</dbReference>
<feature type="region of interest" description="Disordered" evidence="1">
    <location>
        <begin position="1340"/>
        <end position="1359"/>
    </location>
</feature>
<dbReference type="Proteomes" id="UP000694925">
    <property type="component" value="Unplaced"/>
</dbReference>
<keyword evidence="2" id="KW-0732">Signal</keyword>
<organism evidence="3 4">
    <name type="scientific">Ceratina calcarata</name>
    <dbReference type="NCBI Taxonomy" id="156304"/>
    <lineage>
        <taxon>Eukaryota</taxon>
        <taxon>Metazoa</taxon>
        <taxon>Ecdysozoa</taxon>
        <taxon>Arthropoda</taxon>
        <taxon>Hexapoda</taxon>
        <taxon>Insecta</taxon>
        <taxon>Pterygota</taxon>
        <taxon>Neoptera</taxon>
        <taxon>Endopterygota</taxon>
        <taxon>Hymenoptera</taxon>
        <taxon>Apocrita</taxon>
        <taxon>Aculeata</taxon>
        <taxon>Apoidea</taxon>
        <taxon>Anthophila</taxon>
        <taxon>Apidae</taxon>
        <taxon>Ceratina</taxon>
        <taxon>Zadontomerus</taxon>
    </lineage>
</organism>
<accession>A0AAJ7J389</accession>
<gene>
    <name evidence="4" type="primary">LOC108626954</name>
</gene>
<feature type="compositionally biased region" description="Basic residues" evidence="1">
    <location>
        <begin position="1350"/>
        <end position="1359"/>
    </location>
</feature>
<evidence type="ECO:0000313" key="4">
    <source>
        <dbReference type="RefSeq" id="XP_017883429.1"/>
    </source>
</evidence>
<feature type="chain" id="PRO_5042495232" evidence="2">
    <location>
        <begin position="25"/>
        <end position="1645"/>
    </location>
</feature>
<dbReference type="PANTHER" id="PTHR15261">
    <property type="entry name" value="THROMBOSPONDIN-TYPE LAMININ G DOMAIN AND EAR REPEAT-CONTAINING"/>
    <property type="match status" value="1"/>
</dbReference>
<dbReference type="PANTHER" id="PTHR15261:SF4">
    <property type="entry name" value="THROMBOSPONDIN-TYPE LAMININ G DOMAIN AND EAR REPEAT-CONTAINING PROTEIN"/>
    <property type="match status" value="1"/>
</dbReference>
<sequence>MNMIRESFLFIWILVAGIKCDARARYRKDLNSDLDGAFNFFEEIKSNYAGSKSSLNEDELAKIDREITEYVRKASNIVSNRRRRQSTSSNAAGINVLDGFVDIARFDHDGMRDMELFSLGHEDAVWFAAVLDDRKVSVHRITMNEESLNAEVASYPVTNGTRFVVNGCACGALLIIEHRNGSVLVLNFTKVPNDADDDDYALRASDQDLELNSTTDLAIWNGIGMNQLYLGIATRSNVSVYTWLGKYFDPTQVIGQGAKKLIPFRSRGSMHLAVITADSAATLIFRHFLESNQFLLIQRLPSSRDASFFEFQFKHGRFADRFLCLSTESSSIVYKQTHDRFVPFQRIPLYVRFIVPIVSIPRKTVLLFGIREAAMTVAYQYDGWRFVRSNSSTLAVDQFRPVYDLHGNELLLLTESGDNGQWTLKRPVWVRRNSYENFRDEAKRWIVEANTRARRTIVIGNTRQPVRISKGRIGRLRATNVDDSQKLVNVSREYEKLISKFEQRSDHSPRGTLTIDSVRAQKIRAKCESNCNANRLYGENLRGIGKMSKSRTKTSSNYHRLLNVGEVKEWKCPFMSLPMMDDVNVRGSINGVLLNDLQDRAFKVVGDQRVSGEHVFANLNATDVYAPLNIAVNFTSQRLIVKHAEAKRLKLTTAYGLLLPLNGSSSTITGSIETDQVTVDRIRLNGKPIGHGTRRLRPVIVVDESMLLNDNFTTENVKIENLAVARLIDEKSGGSVETVFENAISLRDDRVPVSLIFSSKKTKWSNVVVVGGRGGPWVARNSSRNSAAIGTVSGKKHFPRDVEISKFSRYFPKIRANLCGNYVIAPEIETMLAITNGTVNNVTGTRAFGRLDERHSVSSFNFVFPGSERRRNVTATNVLATRVDGMIQETKELGNLWFDRDSLLVDASSFDAMELTGNSLLSPVRLNVELTAGTIRARRTMSEKNGSVRIVNEIDLNDFSVNAIKIEQMISLANVKFRDGFNAGCVHVFRRSSYTNDIVTTTSTNTDARHRLGRKNVLGHVETNAINAPQRSFQITPSNRSPIKAIVQGSARFSREPRIKTTNDVLLDERQFGRIWLTTDDGAVVFRGARLHFRDAVRLGNAFAAPGSPASTVYDPETWKNVSRRVFSRTRSQEIRVGAFLKHVRARTVVAASNDSTMKCSSTDFGDEFENSLLKNVDREVWAKWTFDEINVTEALYVAGNAINDLDLGNDVARYDSQENAFSGKKTVLTVTAENFHGYNLQEWFANALPTGTKRVSTLIEGSKTFKGSACFDAGVTVTTAGIISVDDSLLSKSANQTIYGRKEIRGFLDASELIANGLVNEVNLTELTNRQLKKGGFEDDDDDDDDDHHHHHHHERRLRRIKTSIEFRNGLSIVNGGLTINGRYANAETSNLYASYTNQASPIVHAIEKLYLTAETIVAAFANRAMYLSKLEIVKDAATLNVSGLPTTLEGIRCGEATHFSTRCKPITDFGFRTSDDFVLLRSSVVNGEEFIVLVKQNSVSIFSSADGGPPIHSRVPILDLHISRIMDAFLEETRHSLWIVLRLSSHTLILRYRPYRRVVLDSYVLPGSDAFATSRSPNGQLLLVSSDGLWNLGGLASPRNIVRIPFEERIEIIRVSRFDYYLKSISPGNRTTVMKARYATTAN</sequence>
<dbReference type="RefSeq" id="XP_017883429.1">
    <property type="nucleotide sequence ID" value="XM_018027940.2"/>
</dbReference>
<evidence type="ECO:0000256" key="2">
    <source>
        <dbReference type="SAM" id="SignalP"/>
    </source>
</evidence>
<name>A0AAJ7J389_9HYME</name>
<evidence type="ECO:0000313" key="3">
    <source>
        <dbReference type="Proteomes" id="UP000694925"/>
    </source>
</evidence>
<dbReference type="GeneID" id="108626954"/>
<dbReference type="KEGG" id="ccal:108626954"/>
<evidence type="ECO:0000256" key="1">
    <source>
        <dbReference type="SAM" id="MobiDB-lite"/>
    </source>
</evidence>
<reference evidence="4" key="1">
    <citation type="submission" date="2025-08" db="UniProtKB">
        <authorList>
            <consortium name="RefSeq"/>
        </authorList>
    </citation>
    <scope>IDENTIFICATION</scope>
    <source>
        <tissue evidence="4">Whole body</tissue>
    </source>
</reference>
<proteinExistence type="predicted"/>